<dbReference type="PANTHER" id="PTHR30203">
    <property type="entry name" value="OUTER MEMBRANE CATION EFFLUX PROTEIN"/>
    <property type="match status" value="1"/>
</dbReference>
<dbReference type="Gene3D" id="2.20.200.10">
    <property type="entry name" value="Outer membrane efflux proteins (OEP)"/>
    <property type="match status" value="1"/>
</dbReference>
<sequence>MLLRRVSVPFVMLLLSGCVVGPFYQKPEMPLPTKFSEGSTKSDGDVTQKAWWTSFNDSQLNAYVDKGLAQNLDILQAVEAINQAQEGIITATAGAYPSVDLSGGDTIGSSAGESATSSARKLTNTATGSIPVSWYLDLFGKYKRAGEAAEAQLGEAYATADVARLSLISNLIQAYVNARLYQERLQIAKSNLASRRETLKLTQFQLDAGASSRLDVAQSEGLVNAQLSAIPGLEADYRAQVYSLSTLMGLPAATLIDQMNKKKPIPMTSATYSSGVPADLIRNRPDIRNAEQALAAATANIGVSEAALYPSITLSGTVTASISASHLAGSNGLTSWSFGPALSLPIFDGGALRANVRISESQARSAYLAWQQTVLSAISEVETALAKVSRDGRTVSALRATVASYKEALDLSTASYKDGATSLLDVLDAQRSVSSAEADLADAIANMANDYVSLNVAIGGGYAVGSK</sequence>
<comment type="subcellular location">
    <subcellularLocation>
        <location evidence="2">Cell membrane</location>
        <topology evidence="2">Lipid-anchor</topology>
    </subcellularLocation>
</comment>
<keyword evidence="2" id="KW-0472">Membrane</keyword>
<dbReference type="GO" id="GO:0015562">
    <property type="term" value="F:efflux transmembrane transporter activity"/>
    <property type="evidence" value="ECO:0007669"/>
    <property type="project" value="InterPro"/>
</dbReference>
<dbReference type="RefSeq" id="WP_141150857.1">
    <property type="nucleotide sequence ID" value="NZ_VHLG01000017.1"/>
</dbReference>
<dbReference type="SUPFAM" id="SSF56954">
    <property type="entry name" value="Outer membrane efflux proteins (OEP)"/>
    <property type="match status" value="1"/>
</dbReference>
<keyword evidence="2" id="KW-1134">Transmembrane beta strand</keyword>
<dbReference type="NCBIfam" id="TIGR01845">
    <property type="entry name" value="outer_NodT"/>
    <property type="match status" value="1"/>
</dbReference>
<dbReference type="OrthoDB" id="7181739at2"/>
<evidence type="ECO:0000256" key="1">
    <source>
        <dbReference type="ARBA" id="ARBA00007613"/>
    </source>
</evidence>
<accession>A0A506U3C4</accession>
<protein>
    <submittedName>
        <fullName evidence="3">Efflux transporter outer membrane subunit</fullName>
    </submittedName>
</protein>
<comment type="similarity">
    <text evidence="1 2">Belongs to the outer membrane factor (OMF) (TC 1.B.17) family.</text>
</comment>
<evidence type="ECO:0000313" key="4">
    <source>
        <dbReference type="Proteomes" id="UP000318801"/>
    </source>
</evidence>
<keyword evidence="4" id="KW-1185">Reference proteome</keyword>
<organism evidence="3 4">
    <name type="scientific">Martelella alba</name>
    <dbReference type="NCBI Taxonomy" id="2590451"/>
    <lineage>
        <taxon>Bacteria</taxon>
        <taxon>Pseudomonadati</taxon>
        <taxon>Pseudomonadota</taxon>
        <taxon>Alphaproteobacteria</taxon>
        <taxon>Hyphomicrobiales</taxon>
        <taxon>Aurantimonadaceae</taxon>
        <taxon>Martelella</taxon>
    </lineage>
</organism>
<reference evidence="3 4" key="1">
    <citation type="submission" date="2019-06" db="EMBL/GenBank/DDBJ databases">
        <authorList>
            <person name="Li M."/>
        </authorList>
    </citation>
    <scope>NUCLEOTIDE SEQUENCE [LARGE SCALE GENOMIC DNA]</scope>
    <source>
        <strain evidence="3 4">BGMRC2036</strain>
    </source>
</reference>
<dbReference type="GO" id="GO:0005886">
    <property type="term" value="C:plasma membrane"/>
    <property type="evidence" value="ECO:0007669"/>
    <property type="project" value="UniProtKB-SubCell"/>
</dbReference>
<dbReference type="InterPro" id="IPR010131">
    <property type="entry name" value="MdtP/NodT-like"/>
</dbReference>
<comment type="caution">
    <text evidence="3">The sequence shown here is derived from an EMBL/GenBank/DDBJ whole genome shotgun (WGS) entry which is preliminary data.</text>
</comment>
<dbReference type="Proteomes" id="UP000318801">
    <property type="component" value="Unassembled WGS sequence"/>
</dbReference>
<name>A0A506U3C4_9HYPH</name>
<proteinExistence type="inferred from homology"/>
<dbReference type="EMBL" id="VHLG01000017">
    <property type="protein sequence ID" value="TPW27534.1"/>
    <property type="molecule type" value="Genomic_DNA"/>
</dbReference>
<dbReference type="Gene3D" id="1.20.1600.10">
    <property type="entry name" value="Outer membrane efflux proteins (OEP)"/>
    <property type="match status" value="1"/>
</dbReference>
<dbReference type="AlphaFoldDB" id="A0A506U3C4"/>
<dbReference type="PROSITE" id="PS51257">
    <property type="entry name" value="PROKAR_LIPOPROTEIN"/>
    <property type="match status" value="1"/>
</dbReference>
<dbReference type="Pfam" id="PF02321">
    <property type="entry name" value="OEP"/>
    <property type="match status" value="2"/>
</dbReference>
<keyword evidence="2" id="KW-0812">Transmembrane</keyword>
<keyword evidence="2" id="KW-0449">Lipoprotein</keyword>
<keyword evidence="2" id="KW-0564">Palmitate</keyword>
<gene>
    <name evidence="3" type="ORF">FJU08_20170</name>
</gene>
<evidence type="ECO:0000313" key="3">
    <source>
        <dbReference type="EMBL" id="TPW27534.1"/>
    </source>
</evidence>
<evidence type="ECO:0000256" key="2">
    <source>
        <dbReference type="RuleBase" id="RU362097"/>
    </source>
</evidence>
<dbReference type="InterPro" id="IPR003423">
    <property type="entry name" value="OMP_efflux"/>
</dbReference>